<proteinExistence type="predicted"/>
<evidence type="ECO:0000256" key="3">
    <source>
        <dbReference type="ARBA" id="ARBA00022989"/>
    </source>
</evidence>
<feature type="transmembrane region" description="Helical" evidence="6">
    <location>
        <begin position="140"/>
        <end position="167"/>
    </location>
</feature>
<keyword evidence="3 6" id="KW-1133">Transmembrane helix</keyword>
<evidence type="ECO:0000256" key="5">
    <source>
        <dbReference type="SAM" id="MobiDB-lite"/>
    </source>
</evidence>
<evidence type="ECO:0000313" key="7">
    <source>
        <dbReference type="EnsemblMetazoa" id="OVOC3240.1"/>
    </source>
</evidence>
<feature type="compositionally biased region" description="Polar residues" evidence="5">
    <location>
        <begin position="1"/>
        <end position="18"/>
    </location>
</feature>
<sequence length="258" mass="29063">MSSSITLPSLATVEGSNESGEKVLDVSNEPISPQYVIPITSDNQLSPTLIPSYISYGSSHETNFDHNDIKYQCCHGYMHITLAARTVSIAYLCSAVIIVFLTVYSQCVALAFYSIASFAFAFAIFGTLTYGIFKEKQLFILPYIIFQITSIICTLLIIFIFTIGSIFSNKMLNSLAEDLIGMHIVNNMNTKSDIQMFGLLFVITLLILLLIQLWFMDIICRFRNFILDRENSFSLNLTSVLNNNDAFFSDLPSLYYKK</sequence>
<evidence type="ECO:0000256" key="2">
    <source>
        <dbReference type="ARBA" id="ARBA00022692"/>
    </source>
</evidence>
<dbReference type="EnsemblMetazoa" id="OVOC3240.1">
    <property type="protein sequence ID" value="OVOC3240.1"/>
    <property type="gene ID" value="WBGene00240049"/>
</dbReference>
<evidence type="ECO:0000256" key="1">
    <source>
        <dbReference type="ARBA" id="ARBA00004127"/>
    </source>
</evidence>
<organism evidence="7 8">
    <name type="scientific">Onchocerca volvulus</name>
    <dbReference type="NCBI Taxonomy" id="6282"/>
    <lineage>
        <taxon>Eukaryota</taxon>
        <taxon>Metazoa</taxon>
        <taxon>Ecdysozoa</taxon>
        <taxon>Nematoda</taxon>
        <taxon>Chromadorea</taxon>
        <taxon>Rhabditida</taxon>
        <taxon>Spirurina</taxon>
        <taxon>Spiruromorpha</taxon>
        <taxon>Filarioidea</taxon>
        <taxon>Onchocercidae</taxon>
        <taxon>Onchocerca</taxon>
    </lineage>
</organism>
<keyword evidence="2 6" id="KW-0812">Transmembrane</keyword>
<dbReference type="PANTHER" id="PTHR12479:SF10">
    <property type="entry name" value="LYSOSOMAL-ASSOCIATED TRANSMEMBRANE PROTEIN"/>
    <property type="match status" value="1"/>
</dbReference>
<evidence type="ECO:0000256" key="6">
    <source>
        <dbReference type="SAM" id="Phobius"/>
    </source>
</evidence>
<reference evidence="7" key="2">
    <citation type="submission" date="2022-06" db="UniProtKB">
        <authorList>
            <consortium name="EnsemblMetazoa"/>
        </authorList>
    </citation>
    <scope>IDENTIFICATION</scope>
</reference>
<dbReference type="AlphaFoldDB" id="A0A8R1TR05"/>
<feature type="region of interest" description="Disordered" evidence="5">
    <location>
        <begin position="1"/>
        <end position="20"/>
    </location>
</feature>
<feature type="transmembrane region" description="Helical" evidence="6">
    <location>
        <begin position="194"/>
        <end position="215"/>
    </location>
</feature>
<feature type="transmembrane region" description="Helical" evidence="6">
    <location>
        <begin position="110"/>
        <end position="133"/>
    </location>
</feature>
<evidence type="ECO:0000313" key="8">
    <source>
        <dbReference type="Proteomes" id="UP000024404"/>
    </source>
</evidence>
<dbReference type="EMBL" id="CMVM020000081">
    <property type="status" value="NOT_ANNOTATED_CDS"/>
    <property type="molecule type" value="Genomic_DNA"/>
</dbReference>
<dbReference type="GO" id="GO:0005765">
    <property type="term" value="C:lysosomal membrane"/>
    <property type="evidence" value="ECO:0007669"/>
    <property type="project" value="TreeGrafter"/>
</dbReference>
<reference evidence="8" key="1">
    <citation type="submission" date="2013-10" db="EMBL/GenBank/DDBJ databases">
        <title>Genome sequencing of Onchocerca volvulus.</title>
        <authorList>
            <person name="Cotton J."/>
            <person name="Tsai J."/>
            <person name="Stanley E."/>
            <person name="Tracey A."/>
            <person name="Holroyd N."/>
            <person name="Lustigman S."/>
            <person name="Berriman M."/>
        </authorList>
    </citation>
    <scope>NUCLEOTIDE SEQUENCE</scope>
</reference>
<dbReference type="PANTHER" id="PTHR12479">
    <property type="entry name" value="LYSOSOMAL-ASSOCIATED TRANSMEMBRANE PROTEIN"/>
    <property type="match status" value="1"/>
</dbReference>
<accession>A0A8R1TR05</accession>
<dbReference type="InterPro" id="IPR051115">
    <property type="entry name" value="LAPTM_transporter"/>
</dbReference>
<dbReference type="OMA" id="VFVYTCM"/>
<dbReference type="GO" id="GO:0012505">
    <property type="term" value="C:endomembrane system"/>
    <property type="evidence" value="ECO:0007669"/>
    <property type="project" value="UniProtKB-SubCell"/>
</dbReference>
<feature type="transmembrane region" description="Helical" evidence="6">
    <location>
        <begin position="82"/>
        <end position="104"/>
    </location>
</feature>
<evidence type="ECO:0000256" key="4">
    <source>
        <dbReference type="ARBA" id="ARBA00023136"/>
    </source>
</evidence>
<keyword evidence="8" id="KW-1185">Reference proteome</keyword>
<name>A0A8R1TR05_ONCVO</name>
<protein>
    <submittedName>
        <fullName evidence="7">Uncharacterized protein</fullName>
    </submittedName>
</protein>
<keyword evidence="4 6" id="KW-0472">Membrane</keyword>
<dbReference type="Proteomes" id="UP000024404">
    <property type="component" value="Unassembled WGS sequence"/>
</dbReference>
<comment type="subcellular location">
    <subcellularLocation>
        <location evidence="1">Endomembrane system</location>
        <topology evidence="1">Multi-pass membrane protein</topology>
    </subcellularLocation>
</comment>